<proteinExistence type="evidence at transcript level"/>
<reference evidence="2" key="1">
    <citation type="journal article" date="2009" name="Science">
        <title>Polydnaviruses of Braconid Wasps Derive from an Ancestral Nudivirus.</title>
        <authorList>
            <person name="Bezier A."/>
            <person name="Annaheim M."/>
            <person name="Herbiniere J."/>
            <person name="Wetterwald C."/>
            <person name="Gyapay G."/>
            <person name="Bernard-Samain S."/>
            <person name="Wincker P."/>
            <person name="Roditi I."/>
            <person name="Heller M."/>
            <person name="Belgahzi M."/>
            <person name="Pfister-Wilhem R."/>
            <person name="Periquet G."/>
            <person name="Dupuy C."/>
            <person name="Huguet E."/>
            <person name="Volkoff A.N."/>
            <person name="Lanzrein B."/>
            <person name="Drezen J.M."/>
        </authorList>
    </citation>
    <scope>NUCLEOTIDE SEQUENCE</scope>
    <source>
        <tissue evidence="2">Ovary</tissue>
    </source>
</reference>
<keyword evidence="1" id="KW-1133">Transmembrane helix</keyword>
<accession>B9W491</accession>
<organism evidence="2">
    <name type="scientific">Cotesia congregata</name>
    <name type="common">Parasitoid wasp</name>
    <name type="synonym">Apanteles congregatus</name>
    <dbReference type="NCBI Taxonomy" id="51543"/>
    <lineage>
        <taxon>Eukaryota</taxon>
        <taxon>Metazoa</taxon>
        <taxon>Ecdysozoa</taxon>
        <taxon>Arthropoda</taxon>
        <taxon>Hexapoda</taxon>
        <taxon>Insecta</taxon>
        <taxon>Pterygota</taxon>
        <taxon>Neoptera</taxon>
        <taxon>Endopterygota</taxon>
        <taxon>Hymenoptera</taxon>
        <taxon>Apocrita</taxon>
        <taxon>Ichneumonoidea</taxon>
        <taxon>Braconidae</taxon>
        <taxon>Microgastrinae</taxon>
        <taxon>Cotesia</taxon>
    </lineage>
</organism>
<evidence type="ECO:0000256" key="1">
    <source>
        <dbReference type="SAM" id="Phobius"/>
    </source>
</evidence>
<dbReference type="EMBL" id="FM201566">
    <property type="protein sequence ID" value="CAR31579.1"/>
    <property type="molecule type" value="mRNA"/>
</dbReference>
<gene>
    <name evidence="2" type="primary">19kDa</name>
</gene>
<feature type="non-terminal residue" evidence="2">
    <location>
        <position position="1"/>
    </location>
</feature>
<dbReference type="AlphaFoldDB" id="B9W491"/>
<keyword evidence="1" id="KW-0812">Transmembrane</keyword>
<keyword evidence="1" id="KW-0472">Membrane</keyword>
<feature type="transmembrane region" description="Helical" evidence="1">
    <location>
        <begin position="14"/>
        <end position="33"/>
    </location>
</feature>
<name>B9W491_COTCN</name>
<protein>
    <submittedName>
        <fullName evidence="2">Putative 19 kDa protein</fullName>
    </submittedName>
</protein>
<sequence>ETKRKLLTLKMDPYLLILMYVSMILILCAKVISLKYSDASAEKIFEKVSSDFNFQPTFLEIYEQSTRSKCNRLILMRPYEWAFWAVNGQCFVLNALKEFDCPSRTSPTLIFDALTTKLSDPNIVCLPVEYDVVKSEYSSYGPPIINYFNIEDVQNHGRFTIYDALNYLLKNYIEINLDPNNVHPANKIMIEIIEKREKIDLTPQELLSVKKKVNSNFKEFQRKLKYGLIKTIV</sequence>
<evidence type="ECO:0000313" key="2">
    <source>
        <dbReference type="EMBL" id="CAR31579.1"/>
    </source>
</evidence>